<feature type="domain" description="Quinate/shikimate 5-dehydrogenase/glutamyl-tRNA reductase" evidence="5">
    <location>
        <begin position="170"/>
        <end position="241"/>
    </location>
</feature>
<dbReference type="PANTHER" id="PTHR21089:SF26">
    <property type="entry name" value="AROM POLYPEPTIDE, PUTATIVE-RELATED"/>
    <property type="match status" value="1"/>
</dbReference>
<organism evidence="7 8">
    <name type="scientific">Elsinoe batatas</name>
    <dbReference type="NCBI Taxonomy" id="2601811"/>
    <lineage>
        <taxon>Eukaryota</taxon>
        <taxon>Fungi</taxon>
        <taxon>Dikarya</taxon>
        <taxon>Ascomycota</taxon>
        <taxon>Pezizomycotina</taxon>
        <taxon>Dothideomycetes</taxon>
        <taxon>Dothideomycetidae</taxon>
        <taxon>Myriangiales</taxon>
        <taxon>Elsinoaceae</taxon>
        <taxon>Elsinoe</taxon>
    </lineage>
</organism>
<evidence type="ECO:0000256" key="1">
    <source>
        <dbReference type="ARBA" id="ARBA00004141"/>
    </source>
</evidence>
<keyword evidence="4" id="KW-0472">Membrane</keyword>
<dbReference type="Gene3D" id="1.20.1250.20">
    <property type="entry name" value="MFS general substrate transporter like domains"/>
    <property type="match status" value="1"/>
</dbReference>
<keyword evidence="3" id="KW-1133">Transmembrane helix</keyword>
<dbReference type="GO" id="GO:0022857">
    <property type="term" value="F:transmembrane transporter activity"/>
    <property type="evidence" value="ECO:0007669"/>
    <property type="project" value="InterPro"/>
</dbReference>
<dbReference type="GO" id="GO:0019632">
    <property type="term" value="P:shikimate metabolic process"/>
    <property type="evidence" value="ECO:0007669"/>
    <property type="project" value="TreeGrafter"/>
</dbReference>
<feature type="domain" description="SDH C-terminal" evidence="6">
    <location>
        <begin position="286"/>
        <end position="316"/>
    </location>
</feature>
<proteinExistence type="predicted"/>
<protein>
    <recommendedName>
        <fullName evidence="9">Shikimate dehydrogenase</fullName>
    </recommendedName>
</protein>
<dbReference type="GO" id="GO:0009423">
    <property type="term" value="P:chorismate biosynthetic process"/>
    <property type="evidence" value="ECO:0007669"/>
    <property type="project" value="UniProtKB-UniPathway"/>
</dbReference>
<dbReference type="Proteomes" id="UP000809789">
    <property type="component" value="Unassembled WGS sequence"/>
</dbReference>
<dbReference type="SUPFAM" id="SSF53223">
    <property type="entry name" value="Aminoacid dehydrogenase-like, N-terminal domain"/>
    <property type="match status" value="1"/>
</dbReference>
<dbReference type="AlphaFoldDB" id="A0A8K0PGV2"/>
<dbReference type="GO" id="GO:0016020">
    <property type="term" value="C:membrane"/>
    <property type="evidence" value="ECO:0007669"/>
    <property type="project" value="UniProtKB-SubCell"/>
</dbReference>
<reference evidence="7" key="1">
    <citation type="submission" date="2021-07" db="EMBL/GenBank/DDBJ databases">
        <title>Elsinoe batatas strain:CRI-CJ2 Genome sequencing and assembly.</title>
        <authorList>
            <person name="Huang L."/>
        </authorList>
    </citation>
    <scope>NUCLEOTIDE SEQUENCE</scope>
    <source>
        <strain evidence="7">CRI-CJ2</strain>
    </source>
</reference>
<dbReference type="InterPro" id="IPR041121">
    <property type="entry name" value="SDH_C"/>
</dbReference>
<dbReference type="PROSITE" id="PS00217">
    <property type="entry name" value="SUGAR_TRANSPORT_2"/>
    <property type="match status" value="1"/>
</dbReference>
<dbReference type="OrthoDB" id="204377at2759"/>
<dbReference type="Gene3D" id="3.40.50.720">
    <property type="entry name" value="NAD(P)-binding Rossmann-like Domain"/>
    <property type="match status" value="1"/>
</dbReference>
<dbReference type="InterPro" id="IPR005829">
    <property type="entry name" value="Sugar_transporter_CS"/>
</dbReference>
<accession>A0A8K0PGV2</accession>
<sequence length="319" mass="34406">MVGAAMQTGSPGLVDLIMAGRAIAGLGIGAVAPVIPVYIAEVSPPSIRGRLVGFFEIGSQGAQMCGFWVNYVVKKTISPEAGASQWRTLLVDPAFGGASVTMPYKLEVHRFCDHVTERAQLIGAINTILVRDEDGRRTIEGDNTDCHGLSQVIRDRFPGHSQKSTPQVGWVIGAGGASRAAIMALHLAGFSRVFISNRTREKAERIAKDFAALLKVEIIDSWEHMNAHPADVVIGTVPAESVLESDFARLVWNAEGGLCIDMSYKPLQTPLLRTAQKQAGWVTADGVDVLLEQAYCQFKLWTGLDSPRAIIAKAVRQSN</sequence>
<dbReference type="Pfam" id="PF00083">
    <property type="entry name" value="Sugar_tr"/>
    <property type="match status" value="1"/>
</dbReference>
<dbReference type="CDD" id="cd01065">
    <property type="entry name" value="NAD_bind_Shikimate_DH"/>
    <property type="match status" value="1"/>
</dbReference>
<dbReference type="EMBL" id="JAESVG020000001">
    <property type="protein sequence ID" value="KAG8631770.1"/>
    <property type="molecule type" value="Genomic_DNA"/>
</dbReference>
<gene>
    <name evidence="7" type="ORF">KVT40_000910</name>
</gene>
<dbReference type="SUPFAM" id="SSF103473">
    <property type="entry name" value="MFS general substrate transporter"/>
    <property type="match status" value="1"/>
</dbReference>
<evidence type="ECO:0000259" key="5">
    <source>
        <dbReference type="Pfam" id="PF01488"/>
    </source>
</evidence>
<dbReference type="GO" id="GO:0004764">
    <property type="term" value="F:shikimate 3-dehydrogenase (NADP+) activity"/>
    <property type="evidence" value="ECO:0007669"/>
    <property type="project" value="InterPro"/>
</dbReference>
<keyword evidence="8" id="KW-1185">Reference proteome</keyword>
<dbReference type="PANTHER" id="PTHR21089">
    <property type="entry name" value="SHIKIMATE DEHYDROGENASE"/>
    <property type="match status" value="1"/>
</dbReference>
<comment type="subcellular location">
    <subcellularLocation>
        <location evidence="1">Membrane</location>
        <topology evidence="1">Multi-pass membrane protein</topology>
    </subcellularLocation>
</comment>
<dbReference type="InterPro" id="IPR022893">
    <property type="entry name" value="Shikimate_DH_fam"/>
</dbReference>
<dbReference type="InterPro" id="IPR046346">
    <property type="entry name" value="Aminoacid_DH-like_N_sf"/>
</dbReference>
<evidence type="ECO:0000313" key="8">
    <source>
        <dbReference type="Proteomes" id="UP000809789"/>
    </source>
</evidence>
<dbReference type="InterPro" id="IPR036291">
    <property type="entry name" value="NAD(P)-bd_dom_sf"/>
</dbReference>
<dbReference type="Pfam" id="PF01488">
    <property type="entry name" value="Shikimate_DH"/>
    <property type="match status" value="1"/>
</dbReference>
<name>A0A8K0PGV2_9PEZI</name>
<dbReference type="InterPro" id="IPR036259">
    <property type="entry name" value="MFS_trans_sf"/>
</dbReference>
<dbReference type="InterPro" id="IPR006151">
    <property type="entry name" value="Shikm_DH/Glu-tRNA_Rdtase"/>
</dbReference>
<dbReference type="Pfam" id="PF18317">
    <property type="entry name" value="SDH_C"/>
    <property type="match status" value="1"/>
</dbReference>
<evidence type="ECO:0000313" key="7">
    <source>
        <dbReference type="EMBL" id="KAG8631770.1"/>
    </source>
</evidence>
<dbReference type="SUPFAM" id="SSF51735">
    <property type="entry name" value="NAD(P)-binding Rossmann-fold domains"/>
    <property type="match status" value="1"/>
</dbReference>
<evidence type="ECO:0000259" key="6">
    <source>
        <dbReference type="Pfam" id="PF18317"/>
    </source>
</evidence>
<dbReference type="InterPro" id="IPR005828">
    <property type="entry name" value="MFS_sugar_transport-like"/>
</dbReference>
<evidence type="ECO:0000256" key="2">
    <source>
        <dbReference type="ARBA" id="ARBA00022692"/>
    </source>
</evidence>
<dbReference type="UniPathway" id="UPA00053">
    <property type="reaction ID" value="UER00087"/>
</dbReference>
<comment type="caution">
    <text evidence="7">The sequence shown here is derived from an EMBL/GenBank/DDBJ whole genome shotgun (WGS) entry which is preliminary data.</text>
</comment>
<evidence type="ECO:0000256" key="3">
    <source>
        <dbReference type="ARBA" id="ARBA00022989"/>
    </source>
</evidence>
<evidence type="ECO:0000256" key="4">
    <source>
        <dbReference type="ARBA" id="ARBA00023136"/>
    </source>
</evidence>
<evidence type="ECO:0008006" key="9">
    <source>
        <dbReference type="Google" id="ProtNLM"/>
    </source>
</evidence>
<keyword evidence="2" id="KW-0812">Transmembrane</keyword>